<keyword evidence="3" id="KW-1133">Transmembrane helix</keyword>
<dbReference type="Proteomes" id="UP000246991">
    <property type="component" value="Unassembled WGS sequence"/>
</dbReference>
<evidence type="ECO:0000256" key="2">
    <source>
        <dbReference type="SAM" id="MobiDB-lite"/>
    </source>
</evidence>
<protein>
    <recommendedName>
        <fullName evidence="4">Calcium channel YVC1-like C-terminal transmembrane domain-containing protein</fullName>
    </recommendedName>
</protein>
<keyword evidence="3" id="KW-0472">Membrane</keyword>
<feature type="region of interest" description="Disordered" evidence="2">
    <location>
        <begin position="1"/>
        <end position="23"/>
    </location>
</feature>
<feature type="transmembrane region" description="Helical" evidence="3">
    <location>
        <begin position="271"/>
        <end position="289"/>
    </location>
</feature>
<keyword evidence="1" id="KW-0175">Coiled coil</keyword>
<dbReference type="OrthoDB" id="310870at2759"/>
<feature type="transmembrane region" description="Helical" evidence="3">
    <location>
        <begin position="248"/>
        <end position="265"/>
    </location>
</feature>
<reference evidence="5 6" key="1">
    <citation type="submission" date="2018-03" db="EMBL/GenBank/DDBJ databases">
        <title>Genomes of Pezizomycetes fungi and the evolution of truffles.</title>
        <authorList>
            <person name="Murat C."/>
            <person name="Payen T."/>
            <person name="Noel B."/>
            <person name="Kuo A."/>
            <person name="Martin F.M."/>
        </authorList>
    </citation>
    <scope>NUCLEOTIDE SEQUENCE [LARGE SCALE GENOMIC DNA]</scope>
    <source>
        <strain evidence="5">091103-1</strain>
    </source>
</reference>
<dbReference type="Pfam" id="PF23317">
    <property type="entry name" value="YVC1_C"/>
    <property type="match status" value="1"/>
</dbReference>
<keyword evidence="3" id="KW-0812">Transmembrane</keyword>
<dbReference type="EMBL" id="PYWC01000020">
    <property type="protein sequence ID" value="PWW77766.1"/>
    <property type="molecule type" value="Genomic_DNA"/>
</dbReference>
<feature type="transmembrane region" description="Helical" evidence="3">
    <location>
        <begin position="310"/>
        <end position="331"/>
    </location>
</feature>
<accession>A0A317SWJ3</accession>
<sequence length="577" mass="64016">MPNRRPLSLHEGRPTTPMTPMTPTVVKDDMNFLELCEALRNYFVEYIDTPQNMSTLKLSPMMTRLCNQLSERGHNPATVAALLWCKARFDAEDDDSGGHGLGGSRGLACEFVASDLLTSLSANEALDYLCYELPLVRNGDHDDGNDYAGDETARLLGGRDGRNASSPDLEADSIASYAGLNTLEIAILADAKKFISHPPVERVINGIWEGRISFWKTLDVDGSKKPHFYSKRRADPFCRLRVPKYQKAFEAFFFAVFLALYYGVLIQRDPYHITGLEAALIVFFVAFAVDEISSIRDAGTAFYTADFWSLWDVCIIIIGIAFLIWRIVGIVKDNDEIVDTAFDILSLEALLLIPRVCSLLSMNPYFGVLIPCLKQMTKDFLKFVILNTLEVWVHSLIHQSSRSGCDSLSGQSSPVFFGSDAMREFNKLMEAATSNRLVVFYPPMVAAIMAYESLWPDNHPRYNGSAWSPGTGSKRMPVRGGLKLFGQRPDRLQEWSGRLGGGRLGLGGAGSQAGPQAGPAFISSASSMRTDFDGESASNLKAYANQIDEHGHELHRMRTTMEQLSRKLDEVLSQKSP</sequence>
<evidence type="ECO:0000313" key="6">
    <source>
        <dbReference type="Proteomes" id="UP000246991"/>
    </source>
</evidence>
<name>A0A317SWJ3_9PEZI</name>
<feature type="coiled-coil region" evidence="1">
    <location>
        <begin position="547"/>
        <end position="574"/>
    </location>
</feature>
<proteinExistence type="predicted"/>
<dbReference type="PANTHER" id="PTHR35859">
    <property type="entry name" value="NONSELECTIVE CATION CHANNEL PROTEIN"/>
    <property type="match status" value="1"/>
</dbReference>
<evidence type="ECO:0000313" key="5">
    <source>
        <dbReference type="EMBL" id="PWW77766.1"/>
    </source>
</evidence>
<dbReference type="InterPro" id="IPR052971">
    <property type="entry name" value="TRP_calcium_channel"/>
</dbReference>
<dbReference type="AlphaFoldDB" id="A0A317SWJ3"/>
<keyword evidence="6" id="KW-1185">Reference proteome</keyword>
<evidence type="ECO:0000256" key="3">
    <source>
        <dbReference type="SAM" id="Phobius"/>
    </source>
</evidence>
<evidence type="ECO:0000256" key="1">
    <source>
        <dbReference type="SAM" id="Coils"/>
    </source>
</evidence>
<feature type="compositionally biased region" description="Low complexity" evidence="2">
    <location>
        <begin position="14"/>
        <end position="23"/>
    </location>
</feature>
<dbReference type="PANTHER" id="PTHR35859:SF5">
    <property type="entry name" value="ION TRANSPORT DOMAIN-CONTAINING PROTEIN"/>
    <property type="match status" value="1"/>
</dbReference>
<comment type="caution">
    <text evidence="5">The sequence shown here is derived from an EMBL/GenBank/DDBJ whole genome shotgun (WGS) entry which is preliminary data.</text>
</comment>
<dbReference type="InterPro" id="IPR056336">
    <property type="entry name" value="YVC1_C"/>
</dbReference>
<feature type="domain" description="Calcium channel YVC1-like C-terminal transmembrane" evidence="4">
    <location>
        <begin position="254"/>
        <end position="386"/>
    </location>
</feature>
<evidence type="ECO:0000259" key="4">
    <source>
        <dbReference type="Pfam" id="PF23317"/>
    </source>
</evidence>
<dbReference type="STRING" id="42249.A0A317SWJ3"/>
<organism evidence="5 6">
    <name type="scientific">Tuber magnatum</name>
    <name type="common">white Piedmont truffle</name>
    <dbReference type="NCBI Taxonomy" id="42249"/>
    <lineage>
        <taxon>Eukaryota</taxon>
        <taxon>Fungi</taxon>
        <taxon>Dikarya</taxon>
        <taxon>Ascomycota</taxon>
        <taxon>Pezizomycotina</taxon>
        <taxon>Pezizomycetes</taxon>
        <taxon>Pezizales</taxon>
        <taxon>Tuberaceae</taxon>
        <taxon>Tuber</taxon>
    </lineage>
</organism>
<gene>
    <name evidence="5" type="ORF">C7212DRAFT_362586</name>
</gene>
<feature type="transmembrane region" description="Helical" evidence="3">
    <location>
        <begin position="351"/>
        <end position="373"/>
    </location>
</feature>